<organism evidence="2">
    <name type="scientific">Amphimedon queenslandica</name>
    <name type="common">Sponge</name>
    <dbReference type="NCBI Taxonomy" id="400682"/>
    <lineage>
        <taxon>Eukaryota</taxon>
        <taxon>Metazoa</taxon>
        <taxon>Porifera</taxon>
        <taxon>Demospongiae</taxon>
        <taxon>Heteroscleromorpha</taxon>
        <taxon>Haplosclerida</taxon>
        <taxon>Niphatidae</taxon>
        <taxon>Amphimedon</taxon>
    </lineage>
</organism>
<dbReference type="AlphaFoldDB" id="A0A1X7TNB8"/>
<evidence type="ECO:0000259" key="1">
    <source>
        <dbReference type="Pfam" id="PF08454"/>
    </source>
</evidence>
<dbReference type="OrthoDB" id="76898at2759"/>
<protein>
    <recommendedName>
        <fullName evidence="1">RyR/IP3R Homology associated domain-containing protein</fullName>
    </recommendedName>
</protein>
<dbReference type="InParanoid" id="A0A1X7TNB8"/>
<accession>A0A1X7TNB8</accession>
<reference evidence="2" key="1">
    <citation type="submission" date="2017-05" db="UniProtKB">
        <authorList>
            <consortium name="EnsemblMetazoa"/>
        </authorList>
    </citation>
    <scope>IDENTIFICATION</scope>
</reference>
<evidence type="ECO:0000313" key="2">
    <source>
        <dbReference type="EnsemblMetazoa" id="Aqu2.1.16374_001"/>
    </source>
</evidence>
<feature type="domain" description="RyR/IP3R Homology associated" evidence="1">
    <location>
        <begin position="159"/>
        <end position="248"/>
    </location>
</feature>
<proteinExistence type="predicted"/>
<dbReference type="Pfam" id="PF08454">
    <property type="entry name" value="RIH_assoc"/>
    <property type="match status" value="1"/>
</dbReference>
<dbReference type="InterPro" id="IPR013662">
    <property type="entry name" value="RIH_assoc-dom"/>
</dbReference>
<sequence length="336" mass="38605">NLVILHKEKHLSCLKRIHLEKMVLKTLKFLETLIQQIKEDTVAFCDDDAQQKELRIAKIILQIDEDCKTNKTDTLFDLLQHQNINIIVAVLQVLKCLSSLTKNEDIARKIQIMIIKSCKEHNCILIVKVHQLLKEVQFVISKMKESEWESVLKAIEHNITAALDAISLLCDRQQKEMQDAMQNASNNGLDIVNRISFMLFYISKKCNGRTVIIAQKTVQALIEMCTGNYNNQKIAIDSQVIVSINQILTEARTENSEPQGKRELHSSCFELLEVILEKDSPTLANCIANHLEVENLLKEMRQSWQSDRPRSCTVLIRAYHVLKKIADYKCLSLDQL</sequence>
<dbReference type="EnsemblMetazoa" id="Aqu2.1.16374_001">
    <property type="protein sequence ID" value="Aqu2.1.16374_001"/>
    <property type="gene ID" value="Aqu2.1.16374"/>
</dbReference>
<name>A0A1X7TNB8_AMPQE</name>